<accession>A0ABN9X7Y7</accession>
<dbReference type="Proteomes" id="UP001189429">
    <property type="component" value="Unassembled WGS sequence"/>
</dbReference>
<dbReference type="EMBL" id="CAUYUJ010021633">
    <property type="protein sequence ID" value="CAK0905986.1"/>
    <property type="molecule type" value="Genomic_DNA"/>
</dbReference>
<keyword evidence="3" id="KW-1185">Reference proteome</keyword>
<organism evidence="1 3">
    <name type="scientific">Prorocentrum cordatum</name>
    <dbReference type="NCBI Taxonomy" id="2364126"/>
    <lineage>
        <taxon>Eukaryota</taxon>
        <taxon>Sar</taxon>
        <taxon>Alveolata</taxon>
        <taxon>Dinophyceae</taxon>
        <taxon>Prorocentrales</taxon>
        <taxon>Prorocentraceae</taxon>
        <taxon>Prorocentrum</taxon>
    </lineage>
</organism>
<evidence type="ECO:0000313" key="1">
    <source>
        <dbReference type="EMBL" id="CAK0895557.1"/>
    </source>
</evidence>
<dbReference type="EMBL" id="CAUYUJ010020059">
    <property type="protein sequence ID" value="CAK0895557.1"/>
    <property type="molecule type" value="Genomic_DNA"/>
</dbReference>
<name>A0ABN9X7Y7_9DINO</name>
<comment type="caution">
    <text evidence="1">The sequence shown here is derived from an EMBL/GenBank/DDBJ whole genome shotgun (WGS) entry which is preliminary data.</text>
</comment>
<proteinExistence type="predicted"/>
<evidence type="ECO:0000313" key="3">
    <source>
        <dbReference type="Proteomes" id="UP001189429"/>
    </source>
</evidence>
<reference evidence="1" key="1">
    <citation type="submission" date="2023-10" db="EMBL/GenBank/DDBJ databases">
        <authorList>
            <person name="Chen Y."/>
            <person name="Shah S."/>
            <person name="Dougan E. K."/>
            <person name="Thang M."/>
            <person name="Chan C."/>
        </authorList>
    </citation>
    <scope>NUCLEOTIDE SEQUENCE [LARGE SCALE GENOMIC DNA]</scope>
</reference>
<sequence>MCQGFLTLRCVKQYLLLRRGEDRKATAFSEEGAGSGFIAEPGRNISKSLYRGHHKLYELERLLRGERLVVALVGEERGSVLQLRSRPSSSLGEPRALLVETEAWLQPLRGRAREAEATAALLAKVDAPALCGWLRGVRERLAQQAAAGAPW</sequence>
<gene>
    <name evidence="1" type="ORF">PCOR1329_LOCUS74271</name>
    <name evidence="2" type="ORF">PCOR1329_LOCUS81509</name>
</gene>
<protein>
    <submittedName>
        <fullName evidence="1">Uncharacterized protein</fullName>
    </submittedName>
</protein>
<evidence type="ECO:0000313" key="2">
    <source>
        <dbReference type="EMBL" id="CAK0905986.1"/>
    </source>
</evidence>